<accession>A0A1Y1YEV5</accession>
<keyword evidence="2" id="KW-0812">Transmembrane</keyword>
<evidence type="ECO:0000313" key="3">
    <source>
        <dbReference type="EMBL" id="ORX96532.1"/>
    </source>
</evidence>
<evidence type="ECO:0000256" key="2">
    <source>
        <dbReference type="SAM" id="Phobius"/>
    </source>
</evidence>
<keyword evidence="2" id="KW-0472">Membrane</keyword>
<feature type="transmembrane region" description="Helical" evidence="2">
    <location>
        <begin position="81"/>
        <end position="101"/>
    </location>
</feature>
<evidence type="ECO:0000256" key="1">
    <source>
        <dbReference type="SAM" id="MobiDB-lite"/>
    </source>
</evidence>
<feature type="region of interest" description="Disordered" evidence="1">
    <location>
        <begin position="30"/>
        <end position="53"/>
    </location>
</feature>
<protein>
    <submittedName>
        <fullName evidence="3">Uncharacterized protein</fullName>
    </submittedName>
</protein>
<dbReference type="Proteomes" id="UP000193498">
    <property type="component" value="Unassembled WGS sequence"/>
</dbReference>
<gene>
    <name evidence="3" type="ORF">K493DRAFT_19332</name>
</gene>
<keyword evidence="2" id="KW-1133">Transmembrane helix</keyword>
<evidence type="ECO:0000313" key="4">
    <source>
        <dbReference type="Proteomes" id="UP000193498"/>
    </source>
</evidence>
<dbReference type="AlphaFoldDB" id="A0A1Y1YEV5"/>
<feature type="compositionally biased region" description="Polar residues" evidence="1">
    <location>
        <begin position="43"/>
        <end position="53"/>
    </location>
</feature>
<name>A0A1Y1YEV5_9FUNG</name>
<dbReference type="InParanoid" id="A0A1Y1YEV5"/>
<comment type="caution">
    <text evidence="3">The sequence shown here is derived from an EMBL/GenBank/DDBJ whole genome shotgun (WGS) entry which is preliminary data.</text>
</comment>
<proteinExistence type="predicted"/>
<reference evidence="3 4" key="1">
    <citation type="submission" date="2016-07" db="EMBL/GenBank/DDBJ databases">
        <title>Pervasive Adenine N6-methylation of Active Genes in Fungi.</title>
        <authorList>
            <consortium name="DOE Joint Genome Institute"/>
            <person name="Mondo S.J."/>
            <person name="Dannebaum R.O."/>
            <person name="Kuo R.C."/>
            <person name="Labutti K."/>
            <person name="Haridas S."/>
            <person name="Kuo A."/>
            <person name="Salamov A."/>
            <person name="Ahrendt S.R."/>
            <person name="Lipzen A."/>
            <person name="Sullivan W."/>
            <person name="Andreopoulos W.B."/>
            <person name="Clum A."/>
            <person name="Lindquist E."/>
            <person name="Daum C."/>
            <person name="Ramamoorthy G.K."/>
            <person name="Gryganskyi A."/>
            <person name="Culley D."/>
            <person name="Magnuson J.K."/>
            <person name="James T.Y."/>
            <person name="O'Malley M.A."/>
            <person name="Stajich J.E."/>
            <person name="Spatafora J.W."/>
            <person name="Visel A."/>
            <person name="Grigoriev I.V."/>
        </authorList>
    </citation>
    <scope>NUCLEOTIDE SEQUENCE [LARGE SCALE GENOMIC DNA]</scope>
    <source>
        <strain evidence="3 4">CBS 931.73</strain>
    </source>
</reference>
<keyword evidence="4" id="KW-1185">Reference proteome</keyword>
<dbReference type="EMBL" id="MCFE01000152">
    <property type="protein sequence ID" value="ORX96532.1"/>
    <property type="molecule type" value="Genomic_DNA"/>
</dbReference>
<organism evidence="3 4">
    <name type="scientific">Basidiobolus meristosporus CBS 931.73</name>
    <dbReference type="NCBI Taxonomy" id="1314790"/>
    <lineage>
        <taxon>Eukaryota</taxon>
        <taxon>Fungi</taxon>
        <taxon>Fungi incertae sedis</taxon>
        <taxon>Zoopagomycota</taxon>
        <taxon>Entomophthoromycotina</taxon>
        <taxon>Basidiobolomycetes</taxon>
        <taxon>Basidiobolales</taxon>
        <taxon>Basidiobolaceae</taxon>
        <taxon>Basidiobolus</taxon>
    </lineage>
</organism>
<sequence length="114" mass="12815">MDHCLVRGKPECMCDFPIYFLEDKRSATNQYSSQGPVKKSRNSETPATFSLGSGSDNSGDWAFNWHRTGLVTLSRTHSKRILFEAFGLSGLHAPALVFLYLCIKRDIVTCVRLI</sequence>